<keyword evidence="6 7" id="KW-0961">Cell wall biogenesis/degradation</keyword>
<evidence type="ECO:0000256" key="7">
    <source>
        <dbReference type="HAMAP-Rule" id="MF_00258"/>
    </source>
</evidence>
<dbReference type="InterPro" id="IPR004391">
    <property type="entry name" value="Glu_race"/>
</dbReference>
<feature type="binding site" evidence="7">
    <location>
        <begin position="13"/>
        <end position="14"/>
    </location>
    <ligand>
        <name>substrate</name>
    </ligand>
</feature>
<dbReference type="Proteomes" id="UP000004956">
    <property type="component" value="Unassembled WGS sequence"/>
</dbReference>
<dbReference type="PROSITE" id="PS00924">
    <property type="entry name" value="ASP_GLU_RACEMASE_2"/>
    <property type="match status" value="1"/>
</dbReference>
<feature type="binding site" evidence="7">
    <location>
        <begin position="195"/>
        <end position="196"/>
    </location>
    <ligand>
        <name>substrate</name>
    </ligand>
</feature>
<comment type="pathway">
    <text evidence="7">Cell wall biogenesis; peptidoglycan biosynthesis.</text>
</comment>
<dbReference type="SUPFAM" id="SSF53681">
    <property type="entry name" value="Aspartate/glutamate racemase"/>
    <property type="match status" value="2"/>
</dbReference>
<dbReference type="InterPro" id="IPR018187">
    <property type="entry name" value="Asp/Glu_racemase_AS_1"/>
</dbReference>
<keyword evidence="4 7" id="KW-0573">Peptidoglycan synthesis</keyword>
<proteinExistence type="inferred from homology"/>
<dbReference type="Pfam" id="PF01177">
    <property type="entry name" value="Asp_Glu_race"/>
    <property type="match status" value="1"/>
</dbReference>
<dbReference type="Gene3D" id="3.40.50.1860">
    <property type="match status" value="2"/>
</dbReference>
<feature type="active site" description="Proton donor/acceptor" evidence="7">
    <location>
        <position position="194"/>
    </location>
</feature>
<evidence type="ECO:0000256" key="6">
    <source>
        <dbReference type="ARBA" id="ARBA00023316"/>
    </source>
</evidence>
<comment type="function">
    <text evidence="7">Provides the (R)-glutamate required for cell wall biosynthesis.</text>
</comment>
<evidence type="ECO:0000256" key="3">
    <source>
        <dbReference type="ARBA" id="ARBA00022960"/>
    </source>
</evidence>
<keyword evidence="9" id="KW-1185">Reference proteome</keyword>
<dbReference type="AlphaFoldDB" id="H3KCB4"/>
<gene>
    <name evidence="7" type="primary">murI</name>
    <name evidence="8" type="ORF">HMPREF9440_00364</name>
</gene>
<dbReference type="EMBL" id="AFBQ01000043">
    <property type="protein sequence ID" value="EHY32224.1"/>
    <property type="molecule type" value="Genomic_DNA"/>
</dbReference>
<dbReference type="NCBIfam" id="TIGR00067">
    <property type="entry name" value="glut_race"/>
    <property type="match status" value="1"/>
</dbReference>
<keyword evidence="5 7" id="KW-0413">Isomerase</keyword>
<dbReference type="PATRIC" id="fig|762967.3.peg.306"/>
<comment type="caution">
    <text evidence="7">Lacks conserved residue(s) required for the propagation of feature annotation.</text>
</comment>
<dbReference type="EC" id="5.1.1.3" evidence="2 7"/>
<evidence type="ECO:0000256" key="1">
    <source>
        <dbReference type="ARBA" id="ARBA00001602"/>
    </source>
</evidence>
<dbReference type="UniPathway" id="UPA00219"/>
<organism evidence="8 9">
    <name type="scientific">Sutterella parvirubra YIT 11816</name>
    <dbReference type="NCBI Taxonomy" id="762967"/>
    <lineage>
        <taxon>Bacteria</taxon>
        <taxon>Pseudomonadati</taxon>
        <taxon>Pseudomonadota</taxon>
        <taxon>Betaproteobacteria</taxon>
        <taxon>Burkholderiales</taxon>
        <taxon>Sutterellaceae</taxon>
        <taxon>Sutterella</taxon>
    </lineage>
</organism>
<dbReference type="GO" id="GO:0008881">
    <property type="term" value="F:glutamate racemase activity"/>
    <property type="evidence" value="ECO:0007669"/>
    <property type="project" value="UniProtKB-UniRule"/>
</dbReference>
<accession>H3KCB4</accession>
<dbReference type="InterPro" id="IPR015942">
    <property type="entry name" value="Asp/Glu/hydantoin_racemase"/>
</dbReference>
<comment type="caution">
    <text evidence="8">The sequence shown here is derived from an EMBL/GenBank/DDBJ whole genome shotgun (WGS) entry which is preliminary data.</text>
</comment>
<reference evidence="8 9" key="1">
    <citation type="submission" date="2011-11" db="EMBL/GenBank/DDBJ databases">
        <authorList>
            <person name="Weinstock G."/>
            <person name="Sodergren E."/>
            <person name="Clifton S."/>
            <person name="Fulton L."/>
            <person name="Fulton B."/>
            <person name="Courtney L."/>
            <person name="Fronick C."/>
            <person name="Harrison M."/>
            <person name="Strong C."/>
            <person name="Farmer C."/>
            <person name="Delahaunty K."/>
            <person name="Markovic C."/>
            <person name="Hall O."/>
            <person name="Minx P."/>
            <person name="Tomlinson C."/>
            <person name="Mitreva M."/>
            <person name="Hou S."/>
            <person name="Chen J."/>
            <person name="Wollam A."/>
            <person name="Pepin K.H."/>
            <person name="Johnson M."/>
            <person name="Bhonagiri V."/>
            <person name="Zhang X."/>
            <person name="Suruliraj S."/>
            <person name="Warren W."/>
            <person name="Chinwalla A."/>
            <person name="Mardis E.R."/>
            <person name="Wilson R.K."/>
        </authorList>
    </citation>
    <scope>NUCLEOTIDE SEQUENCE [LARGE SCALE GENOMIC DNA]</scope>
    <source>
        <strain evidence="8 9">YIT 11816</strain>
    </source>
</reference>
<dbReference type="GO" id="GO:0009252">
    <property type="term" value="P:peptidoglycan biosynthetic process"/>
    <property type="evidence" value="ECO:0007669"/>
    <property type="project" value="UniProtKB-UniRule"/>
</dbReference>
<dbReference type="InterPro" id="IPR033134">
    <property type="entry name" value="Asp/Glu_racemase_AS_2"/>
</dbReference>
<dbReference type="PANTHER" id="PTHR21198:SF2">
    <property type="entry name" value="GLUTAMATE RACEMASE"/>
    <property type="match status" value="1"/>
</dbReference>
<evidence type="ECO:0000313" key="9">
    <source>
        <dbReference type="Proteomes" id="UP000004956"/>
    </source>
</evidence>
<dbReference type="PROSITE" id="PS00923">
    <property type="entry name" value="ASP_GLU_RACEMASE_1"/>
    <property type="match status" value="1"/>
</dbReference>
<feature type="active site" description="Proton donor/acceptor" evidence="7">
    <location>
        <position position="76"/>
    </location>
</feature>
<dbReference type="OrthoDB" id="9801055at2"/>
<comment type="catalytic activity">
    <reaction evidence="1 7">
        <text>L-glutamate = D-glutamate</text>
        <dbReference type="Rhea" id="RHEA:12813"/>
        <dbReference type="ChEBI" id="CHEBI:29985"/>
        <dbReference type="ChEBI" id="CHEBI:29986"/>
        <dbReference type="EC" id="5.1.1.3"/>
    </reaction>
</comment>
<dbReference type="InterPro" id="IPR001920">
    <property type="entry name" value="Asp/Glu_race"/>
</dbReference>
<evidence type="ECO:0000313" key="8">
    <source>
        <dbReference type="EMBL" id="EHY32224.1"/>
    </source>
</evidence>
<dbReference type="HOGENOM" id="CLU_052344_2_1_4"/>
<sequence>MTDTQNRPVGLLDSGFGGLSVTRAVRAALPHEDLVFAADCGFAPWGDRTDDFILERCGRLVEFLEAKNIKALVLACNTATAVCAAPLRARLSIPVVGIEPAVFPAVRETETGVVGVIATAKTVASAKYGKLAAEALAWAKDARGLDVKLFSQGCPGLMECVERGDFEGEETLRLIEAYVAEMRAAHADRIVLGCTHYPFLSDAIARAVPDAELLDPAPAVAQQLVRRLTEEGLLRAEDGHIGSAEFFATGADAARETVLQALWPGKPTLHELP</sequence>
<evidence type="ECO:0000256" key="5">
    <source>
        <dbReference type="ARBA" id="ARBA00023235"/>
    </source>
</evidence>
<dbReference type="PANTHER" id="PTHR21198">
    <property type="entry name" value="GLUTAMATE RACEMASE"/>
    <property type="match status" value="1"/>
</dbReference>
<keyword evidence="3 7" id="KW-0133">Cell shape</keyword>
<dbReference type="GO" id="GO:0071555">
    <property type="term" value="P:cell wall organization"/>
    <property type="evidence" value="ECO:0007669"/>
    <property type="project" value="UniProtKB-KW"/>
</dbReference>
<dbReference type="HAMAP" id="MF_00258">
    <property type="entry name" value="Glu_racemase"/>
    <property type="match status" value="1"/>
</dbReference>
<feature type="binding site" evidence="7">
    <location>
        <begin position="77"/>
        <end position="78"/>
    </location>
    <ligand>
        <name>substrate</name>
    </ligand>
</feature>
<protein>
    <recommendedName>
        <fullName evidence="2 7">Glutamate racemase</fullName>
        <ecNumber evidence="2 7">5.1.1.3</ecNumber>
    </recommendedName>
</protein>
<dbReference type="RefSeq" id="WP_008540838.1">
    <property type="nucleotide sequence ID" value="NZ_JH604873.1"/>
</dbReference>
<comment type="similarity">
    <text evidence="7">Belongs to the aspartate/glutamate racemases family.</text>
</comment>
<name>H3KCB4_9BURK</name>
<dbReference type="STRING" id="762967.HMPREF9440_00364"/>
<evidence type="ECO:0000256" key="2">
    <source>
        <dbReference type="ARBA" id="ARBA00013090"/>
    </source>
</evidence>
<dbReference type="GO" id="GO:0008360">
    <property type="term" value="P:regulation of cell shape"/>
    <property type="evidence" value="ECO:0007669"/>
    <property type="project" value="UniProtKB-KW"/>
</dbReference>
<evidence type="ECO:0000256" key="4">
    <source>
        <dbReference type="ARBA" id="ARBA00022984"/>
    </source>
</evidence>